<dbReference type="HOGENOM" id="CLU_115166_0_0_1"/>
<dbReference type="EnsemblPlants" id="Pp3c8_16060V3.2">
    <property type="protein sequence ID" value="PAC:32964611.CDS.1"/>
    <property type="gene ID" value="Pp3c8_16060"/>
</dbReference>
<accession>A9SSQ2</accession>
<reference evidence="2" key="3">
    <citation type="submission" date="2020-12" db="UniProtKB">
        <authorList>
            <consortium name="EnsemblPlants"/>
        </authorList>
    </citation>
    <scope>IDENTIFICATION</scope>
</reference>
<gene>
    <name evidence="2" type="primary">LOC112285640</name>
</gene>
<dbReference type="GeneID" id="112285640"/>
<dbReference type="OMA" id="IPVRCNP"/>
<dbReference type="eggNOG" id="ENOG502S9Q3">
    <property type="taxonomic scope" value="Eukaryota"/>
</dbReference>
<dbReference type="PANTHER" id="PTHR34686:SF1">
    <property type="entry name" value="MATERNAL EFFECT EMBRYO ARREST 59"/>
    <property type="match status" value="1"/>
</dbReference>
<dbReference type="RefSeq" id="XP_024382377.1">
    <property type="nucleotide sequence ID" value="XM_024526609.2"/>
</dbReference>
<name>A9SSQ2_PHYPA</name>
<evidence type="ECO:0000313" key="3">
    <source>
        <dbReference type="Proteomes" id="UP000006727"/>
    </source>
</evidence>
<reference evidence="2 3" key="1">
    <citation type="journal article" date="2008" name="Science">
        <title>The Physcomitrella genome reveals evolutionary insights into the conquest of land by plants.</title>
        <authorList>
            <person name="Rensing S."/>
            <person name="Lang D."/>
            <person name="Zimmer A."/>
            <person name="Terry A."/>
            <person name="Salamov A."/>
            <person name="Shapiro H."/>
            <person name="Nishiyama T."/>
            <person name="Perroud P.-F."/>
            <person name="Lindquist E."/>
            <person name="Kamisugi Y."/>
            <person name="Tanahashi T."/>
            <person name="Sakakibara K."/>
            <person name="Fujita T."/>
            <person name="Oishi K."/>
            <person name="Shin-I T."/>
            <person name="Kuroki Y."/>
            <person name="Toyoda A."/>
            <person name="Suzuki Y."/>
            <person name="Hashimoto A."/>
            <person name="Yamaguchi K."/>
            <person name="Sugano A."/>
            <person name="Kohara Y."/>
            <person name="Fujiyama A."/>
            <person name="Anterola A."/>
            <person name="Aoki S."/>
            <person name="Ashton N."/>
            <person name="Barbazuk W.B."/>
            <person name="Barker E."/>
            <person name="Bennetzen J."/>
            <person name="Bezanilla M."/>
            <person name="Blankenship R."/>
            <person name="Cho S.H."/>
            <person name="Dutcher S."/>
            <person name="Estelle M."/>
            <person name="Fawcett J.A."/>
            <person name="Gundlach H."/>
            <person name="Hanada K."/>
            <person name="Heyl A."/>
            <person name="Hicks K.A."/>
            <person name="Hugh J."/>
            <person name="Lohr M."/>
            <person name="Mayer K."/>
            <person name="Melkozernov A."/>
            <person name="Murata T."/>
            <person name="Nelson D."/>
            <person name="Pils B."/>
            <person name="Prigge M."/>
            <person name="Reiss B."/>
            <person name="Renner T."/>
            <person name="Rombauts S."/>
            <person name="Rushton P."/>
            <person name="Sanderfoot A."/>
            <person name="Schween G."/>
            <person name="Shiu S.-H."/>
            <person name="Stueber K."/>
            <person name="Theodoulou F.L."/>
            <person name="Tu H."/>
            <person name="Van de Peer Y."/>
            <person name="Verrier P.J."/>
            <person name="Waters E."/>
            <person name="Wood A."/>
            <person name="Yang L."/>
            <person name="Cove D."/>
            <person name="Cuming A."/>
            <person name="Hasebe M."/>
            <person name="Lucas S."/>
            <person name="Mishler D.B."/>
            <person name="Reski R."/>
            <person name="Grigoriev I."/>
            <person name="Quatrano R.S."/>
            <person name="Boore J.L."/>
        </authorList>
    </citation>
    <scope>NUCLEOTIDE SEQUENCE [LARGE SCALE GENOMIC DNA]</scope>
    <source>
        <strain evidence="2 3">cv. Gransden 2004</strain>
    </source>
</reference>
<dbReference type="Gramene" id="Pp3c8_16060V3.2">
    <property type="protein sequence ID" value="PAC:32964611.CDS.1"/>
    <property type="gene ID" value="Pp3c8_16060"/>
</dbReference>
<feature type="compositionally biased region" description="Polar residues" evidence="1">
    <location>
        <begin position="152"/>
        <end position="162"/>
    </location>
</feature>
<dbReference type="OrthoDB" id="1918800at2759"/>
<dbReference type="PANTHER" id="PTHR34686">
    <property type="entry name" value="MATERNAL EFFECT EMBRYO ARREST PROTEIN"/>
    <property type="match status" value="1"/>
</dbReference>
<dbReference type="AlphaFoldDB" id="A9SSQ2"/>
<feature type="region of interest" description="Disordered" evidence="1">
    <location>
        <begin position="1"/>
        <end position="23"/>
    </location>
</feature>
<sequence>MVTANKPNRSEEIGTPEEQGQRAQEVRAYLDANAPRRPLKPSRSDAADMLAQVESNHTVVSDPPEQKKFLQLLANGVPLEMLGNAEVDEDYTESEYYQYKSAIDKAHHTTGSGFIKIEKTPQGFHLSTNPQSYHTREHHRCNPAMNDWEPAPNSSESISNKPLRSESMDS</sequence>
<evidence type="ECO:0000256" key="1">
    <source>
        <dbReference type="SAM" id="MobiDB-lite"/>
    </source>
</evidence>
<feature type="region of interest" description="Disordered" evidence="1">
    <location>
        <begin position="123"/>
        <end position="170"/>
    </location>
</feature>
<protein>
    <submittedName>
        <fullName evidence="2">Uncharacterized protein</fullName>
    </submittedName>
</protein>
<dbReference type="EMBL" id="ABEU02000008">
    <property type="status" value="NOT_ANNOTATED_CDS"/>
    <property type="molecule type" value="Genomic_DNA"/>
</dbReference>
<organism evidence="2 3">
    <name type="scientific">Physcomitrium patens</name>
    <name type="common">Spreading-leaved earth moss</name>
    <name type="synonym">Physcomitrella patens</name>
    <dbReference type="NCBI Taxonomy" id="3218"/>
    <lineage>
        <taxon>Eukaryota</taxon>
        <taxon>Viridiplantae</taxon>
        <taxon>Streptophyta</taxon>
        <taxon>Embryophyta</taxon>
        <taxon>Bryophyta</taxon>
        <taxon>Bryophytina</taxon>
        <taxon>Bryopsida</taxon>
        <taxon>Funariidae</taxon>
        <taxon>Funariales</taxon>
        <taxon>Funariaceae</taxon>
        <taxon>Physcomitrium</taxon>
    </lineage>
</organism>
<evidence type="ECO:0000313" key="2">
    <source>
        <dbReference type="EnsemblPlants" id="PAC:32964611.CDS.1"/>
    </source>
</evidence>
<reference evidence="2 3" key="2">
    <citation type="journal article" date="2018" name="Plant J.">
        <title>The Physcomitrella patens chromosome-scale assembly reveals moss genome structure and evolution.</title>
        <authorList>
            <person name="Lang D."/>
            <person name="Ullrich K.K."/>
            <person name="Murat F."/>
            <person name="Fuchs J."/>
            <person name="Jenkins J."/>
            <person name="Haas F.B."/>
            <person name="Piednoel M."/>
            <person name="Gundlach H."/>
            <person name="Van Bel M."/>
            <person name="Meyberg R."/>
            <person name="Vives C."/>
            <person name="Morata J."/>
            <person name="Symeonidi A."/>
            <person name="Hiss M."/>
            <person name="Muchero W."/>
            <person name="Kamisugi Y."/>
            <person name="Saleh O."/>
            <person name="Blanc G."/>
            <person name="Decker E.L."/>
            <person name="van Gessel N."/>
            <person name="Grimwood J."/>
            <person name="Hayes R.D."/>
            <person name="Graham S.W."/>
            <person name="Gunter L.E."/>
            <person name="McDaniel S.F."/>
            <person name="Hoernstein S.N.W."/>
            <person name="Larsson A."/>
            <person name="Li F.W."/>
            <person name="Perroud P.F."/>
            <person name="Phillips J."/>
            <person name="Ranjan P."/>
            <person name="Rokshar D.S."/>
            <person name="Rothfels C.J."/>
            <person name="Schneider L."/>
            <person name="Shu S."/>
            <person name="Stevenson D.W."/>
            <person name="Thummler F."/>
            <person name="Tillich M."/>
            <person name="Villarreal Aguilar J.C."/>
            <person name="Widiez T."/>
            <person name="Wong G.K."/>
            <person name="Wymore A."/>
            <person name="Zhang Y."/>
            <person name="Zimmer A.D."/>
            <person name="Quatrano R.S."/>
            <person name="Mayer K.F.X."/>
            <person name="Goodstein D."/>
            <person name="Casacuberta J.M."/>
            <person name="Vandepoele K."/>
            <person name="Reski R."/>
            <person name="Cuming A.C."/>
            <person name="Tuskan G.A."/>
            <person name="Maumus F."/>
            <person name="Salse J."/>
            <person name="Schmutz J."/>
            <person name="Rensing S.A."/>
        </authorList>
    </citation>
    <scope>NUCLEOTIDE SEQUENCE [LARGE SCALE GENOMIC DNA]</scope>
    <source>
        <strain evidence="2 3">cv. Gransden 2004</strain>
    </source>
</reference>
<dbReference type="Proteomes" id="UP000006727">
    <property type="component" value="Chromosome 8"/>
</dbReference>
<keyword evidence="3" id="KW-1185">Reference proteome</keyword>
<proteinExistence type="predicted"/>